<evidence type="ECO:0000256" key="1">
    <source>
        <dbReference type="SAM" id="MobiDB-lite"/>
    </source>
</evidence>
<comment type="caution">
    <text evidence="2">The sequence shown here is derived from an EMBL/GenBank/DDBJ whole genome shotgun (WGS) entry which is preliminary data.</text>
</comment>
<sequence length="78" mass="8935">MEGKFGSSFRQAAGKTDEEIVGCSGEPPTKKCEVKHRLRRLLRRGRRRRRREKKVKLVMKLDQRGNGSARDSHAQESG</sequence>
<dbReference type="Proteomes" id="UP000290289">
    <property type="component" value="Chromosome 17"/>
</dbReference>
<gene>
    <name evidence="2" type="ORF">DVH24_027758</name>
</gene>
<feature type="region of interest" description="Disordered" evidence="1">
    <location>
        <begin position="1"/>
        <end position="78"/>
    </location>
</feature>
<feature type="compositionally biased region" description="Basic residues" evidence="1">
    <location>
        <begin position="33"/>
        <end position="57"/>
    </location>
</feature>
<name>A0A498HER3_MALDO</name>
<proteinExistence type="predicted"/>
<evidence type="ECO:0000313" key="2">
    <source>
        <dbReference type="EMBL" id="RXH67611.1"/>
    </source>
</evidence>
<keyword evidence="3" id="KW-1185">Reference proteome</keyword>
<evidence type="ECO:0000313" key="3">
    <source>
        <dbReference type="Proteomes" id="UP000290289"/>
    </source>
</evidence>
<dbReference type="AlphaFoldDB" id="A0A498HER3"/>
<protein>
    <submittedName>
        <fullName evidence="2">Uncharacterized protein</fullName>
    </submittedName>
</protein>
<reference evidence="2 3" key="1">
    <citation type="submission" date="2018-10" db="EMBL/GenBank/DDBJ databases">
        <title>A high-quality apple genome assembly.</title>
        <authorList>
            <person name="Hu J."/>
        </authorList>
    </citation>
    <scope>NUCLEOTIDE SEQUENCE [LARGE SCALE GENOMIC DNA]</scope>
    <source>
        <strain evidence="3">cv. HFTH1</strain>
        <tissue evidence="2">Young leaf</tissue>
    </source>
</reference>
<accession>A0A498HER3</accession>
<dbReference type="EMBL" id="RDQH01000343">
    <property type="protein sequence ID" value="RXH67611.1"/>
    <property type="molecule type" value="Genomic_DNA"/>
</dbReference>
<organism evidence="2 3">
    <name type="scientific">Malus domestica</name>
    <name type="common">Apple</name>
    <name type="synonym">Pyrus malus</name>
    <dbReference type="NCBI Taxonomy" id="3750"/>
    <lineage>
        <taxon>Eukaryota</taxon>
        <taxon>Viridiplantae</taxon>
        <taxon>Streptophyta</taxon>
        <taxon>Embryophyta</taxon>
        <taxon>Tracheophyta</taxon>
        <taxon>Spermatophyta</taxon>
        <taxon>Magnoliopsida</taxon>
        <taxon>eudicotyledons</taxon>
        <taxon>Gunneridae</taxon>
        <taxon>Pentapetalae</taxon>
        <taxon>rosids</taxon>
        <taxon>fabids</taxon>
        <taxon>Rosales</taxon>
        <taxon>Rosaceae</taxon>
        <taxon>Amygdaloideae</taxon>
        <taxon>Maleae</taxon>
        <taxon>Malus</taxon>
    </lineage>
</organism>